<proteinExistence type="predicted"/>
<evidence type="ECO:0000256" key="1">
    <source>
        <dbReference type="SAM" id="MobiDB-lite"/>
    </source>
</evidence>
<reference evidence="2" key="2">
    <citation type="submission" date="2015-06" db="UniProtKB">
        <authorList>
            <consortium name="EnsemblProtists"/>
        </authorList>
    </citation>
    <scope>IDENTIFICATION</scope>
    <source>
        <strain evidence="2">Emoy2</strain>
    </source>
</reference>
<evidence type="ECO:0008006" key="4">
    <source>
        <dbReference type="Google" id="ProtNLM"/>
    </source>
</evidence>
<evidence type="ECO:0000313" key="2">
    <source>
        <dbReference type="EnsemblProtists" id="HpaP800466"/>
    </source>
</evidence>
<keyword evidence="3" id="KW-1185">Reference proteome</keyword>
<dbReference type="VEuPathDB" id="FungiDB:HpaG800466"/>
<dbReference type="InParanoid" id="M4B2G8"/>
<organism evidence="2 3">
    <name type="scientific">Hyaloperonospora arabidopsidis (strain Emoy2)</name>
    <name type="common">Downy mildew agent</name>
    <name type="synonym">Peronospora arabidopsidis</name>
    <dbReference type="NCBI Taxonomy" id="559515"/>
    <lineage>
        <taxon>Eukaryota</taxon>
        <taxon>Sar</taxon>
        <taxon>Stramenopiles</taxon>
        <taxon>Oomycota</taxon>
        <taxon>Peronosporomycetes</taxon>
        <taxon>Peronosporales</taxon>
        <taxon>Peronosporaceae</taxon>
        <taxon>Hyaloperonospora</taxon>
    </lineage>
</organism>
<dbReference type="EMBL" id="JH597777">
    <property type="status" value="NOT_ANNOTATED_CDS"/>
    <property type="molecule type" value="Genomic_DNA"/>
</dbReference>
<reference evidence="3" key="1">
    <citation type="journal article" date="2010" name="Science">
        <title>Signatures of adaptation to obligate biotrophy in the Hyaloperonospora arabidopsidis genome.</title>
        <authorList>
            <person name="Baxter L."/>
            <person name="Tripathy S."/>
            <person name="Ishaque N."/>
            <person name="Boot N."/>
            <person name="Cabral A."/>
            <person name="Kemen E."/>
            <person name="Thines M."/>
            <person name="Ah-Fong A."/>
            <person name="Anderson R."/>
            <person name="Badejoko W."/>
            <person name="Bittner-Eddy P."/>
            <person name="Boore J.L."/>
            <person name="Chibucos M.C."/>
            <person name="Coates M."/>
            <person name="Dehal P."/>
            <person name="Delehaunty K."/>
            <person name="Dong S."/>
            <person name="Downton P."/>
            <person name="Dumas B."/>
            <person name="Fabro G."/>
            <person name="Fronick C."/>
            <person name="Fuerstenberg S.I."/>
            <person name="Fulton L."/>
            <person name="Gaulin E."/>
            <person name="Govers F."/>
            <person name="Hughes L."/>
            <person name="Humphray S."/>
            <person name="Jiang R.H."/>
            <person name="Judelson H."/>
            <person name="Kamoun S."/>
            <person name="Kyung K."/>
            <person name="Meijer H."/>
            <person name="Minx P."/>
            <person name="Morris P."/>
            <person name="Nelson J."/>
            <person name="Phuntumart V."/>
            <person name="Qutob D."/>
            <person name="Rehmany A."/>
            <person name="Rougon-Cardoso A."/>
            <person name="Ryden P."/>
            <person name="Torto-Alalibo T."/>
            <person name="Studholme D."/>
            <person name="Wang Y."/>
            <person name="Win J."/>
            <person name="Wood J."/>
            <person name="Clifton S.W."/>
            <person name="Rogers J."/>
            <person name="Van den Ackerveken G."/>
            <person name="Jones J.D."/>
            <person name="McDowell J.M."/>
            <person name="Beynon J."/>
            <person name="Tyler B.M."/>
        </authorList>
    </citation>
    <scope>NUCLEOTIDE SEQUENCE [LARGE SCALE GENOMIC DNA]</scope>
    <source>
        <strain evidence="3">Emoy2</strain>
    </source>
</reference>
<dbReference type="HOGENOM" id="CLU_2101627_0_0_1"/>
<dbReference type="EnsemblProtists" id="HpaT800466">
    <property type="protein sequence ID" value="HpaP800466"/>
    <property type="gene ID" value="HpaG800466"/>
</dbReference>
<evidence type="ECO:0000313" key="3">
    <source>
        <dbReference type="Proteomes" id="UP000011713"/>
    </source>
</evidence>
<protein>
    <recommendedName>
        <fullName evidence="4">RxLR effector candidate protein</fullName>
    </recommendedName>
</protein>
<name>M4B2G8_HYAAE</name>
<sequence>MRVVLMAKVDHKRTDYLQQAEELAHFAQSWESGMTKKRVGRGIVGHVQEGRPYRVLESEANKQRPGKSNGDPVQHRHFKERRRCFLVVNWDTLLRIARTQTLTNVMTRISRWLYRM</sequence>
<dbReference type="AlphaFoldDB" id="M4B2G8"/>
<feature type="region of interest" description="Disordered" evidence="1">
    <location>
        <begin position="55"/>
        <end position="75"/>
    </location>
</feature>
<dbReference type="Proteomes" id="UP000011713">
    <property type="component" value="Unassembled WGS sequence"/>
</dbReference>
<accession>M4B2G8</accession>